<feature type="domain" description="PKD" evidence="3">
    <location>
        <begin position="847"/>
        <end position="913"/>
    </location>
</feature>
<dbReference type="InterPro" id="IPR011050">
    <property type="entry name" value="Pectin_lyase_fold/virulence"/>
</dbReference>
<dbReference type="CDD" id="cd00146">
    <property type="entry name" value="PKD"/>
    <property type="match status" value="2"/>
</dbReference>
<dbReference type="InterPro" id="IPR022409">
    <property type="entry name" value="PKD/Chitinase_dom"/>
</dbReference>
<comment type="similarity">
    <text evidence="1">Belongs to the peptidase C1 family.</text>
</comment>
<dbReference type="InterPro" id="IPR007742">
    <property type="entry name" value="NosD_dom"/>
</dbReference>
<keyword evidence="2" id="KW-0812">Transmembrane</keyword>
<gene>
    <name evidence="4" type="ORF">DLD82_17005</name>
</gene>
<name>A0A2V2N0Q5_9EURY</name>
<dbReference type="Pfam" id="PF18911">
    <property type="entry name" value="PKD_4"/>
    <property type="match status" value="2"/>
</dbReference>
<dbReference type="InterPro" id="IPR035986">
    <property type="entry name" value="PKD_dom_sf"/>
</dbReference>
<dbReference type="InterPro" id="IPR013128">
    <property type="entry name" value="Peptidase_C1A"/>
</dbReference>
<dbReference type="SMART" id="SM00089">
    <property type="entry name" value="PKD"/>
    <property type="match status" value="2"/>
</dbReference>
<evidence type="ECO:0000313" key="5">
    <source>
        <dbReference type="Proteomes" id="UP000245934"/>
    </source>
</evidence>
<dbReference type="Pfam" id="PF18560">
    <property type="entry name" value="Lectin_like"/>
    <property type="match status" value="1"/>
</dbReference>
<dbReference type="Gene3D" id="3.90.70.10">
    <property type="entry name" value="Cysteine proteinases"/>
    <property type="match status" value="1"/>
</dbReference>
<feature type="domain" description="PKD" evidence="3">
    <location>
        <begin position="486"/>
        <end position="569"/>
    </location>
</feature>
<dbReference type="Proteomes" id="UP000245934">
    <property type="component" value="Unassembled WGS sequence"/>
</dbReference>
<sequence length="1096" mass="119235">MISNNRIYWILFSILIIINFSIFSVSADEKEGSFAPLSESWQLNVTAADNETIDNTYCCGSGMLRESPVNLSHLIGKKISTSSTFRILTDYPSTFDLRDSNRVPEIRDQGQSGSCWDFSSIKSLESSILPEVSKDFSENNLKNHVSVYDPQGFDFADGGNDLMAAAYFLRESGPVPEKLDPYNPYSFVSPGNLPVENLVSDVPMIPGRSDATDNEKVKWGIVNLGCLYTTILFDNQYYNEETSSYYNPEGTTPNHAISIIGWDDNYPASSFSDTPAGDGAFLCANSWGTNWGDEGFFYISYYDTLVGKHLTGFSAATDNRDGTYGYDTLGWVNSFGFGFSEASAANVFTATEDIELTSAGIYTAQLKTSITAHVYLDPEKGPTGNSDAEISQSETFDIPGYHTIGFDIPVKVKKGQKFSIVIDIYTPDYGFPIPVEYPVEGYSSKATASSGQSYVKTSEGAWSDLTAWNPQANVCIRAGYILVSGPKADFYGEPVSGSAPLTVSFHDTSSGKPERWLWQFGDGSTSTEQNPVHTYYLNGTYTVSLVSDTPEGESKMVKNDYVTVSQPSTITVPDDHSLIQEAINTASPGSTILVRYGYYPEQLTISKPVTLQGLESDDDQKPIIDSQFTGTPVSITAAGVTLDNFSLTGAWSETAIRPGIAVRGDNAIIKNNWIFENYAGVRFENVNGGTLENNIIWNSSSSAVYSESGSYLDITNNTIVWTTGAPALRMVSGYNSVIKGNVIAENENAGLSLTGTGITVYDNFLNNTQNVALTSDTKVTWNAQKMNGPNIVLGPYIGGNFWAAPDGTGFSETHQDEDGDGFCDEVYRIGGENVDELPLAVPDSITPSADFEATPVTGAMPLTVQFIDKSLGSIESRLWNFGDGESSAEINPVHTYTKAGKFDVNLTVSGPKGTDVEIKLQYITVTGTGNSYVLTFLPGWNFFTPPQTLSSGTDTAEIFANVETDGHSLFTYPNLSAGWTKITRNTILHPVTGYWIYSKNRVDTTLWLDPISGGSKNIETGWNAIGSRGTGPEKAKDAMSSLGDAWQYLVGFDESTQKYYDIIIRGGSGKNSDEQNLRSGHGYWLYSTSPGILYAS</sequence>
<dbReference type="InterPro" id="IPR000601">
    <property type="entry name" value="PKD_dom"/>
</dbReference>
<dbReference type="InterPro" id="IPR012334">
    <property type="entry name" value="Pectin_lyas_fold"/>
</dbReference>
<evidence type="ECO:0000256" key="2">
    <source>
        <dbReference type="SAM" id="Phobius"/>
    </source>
</evidence>
<dbReference type="PROSITE" id="PS50093">
    <property type="entry name" value="PKD"/>
    <property type="match status" value="2"/>
</dbReference>
<evidence type="ECO:0000313" key="4">
    <source>
        <dbReference type="EMBL" id="PWR69757.1"/>
    </source>
</evidence>
<dbReference type="InterPro" id="IPR013783">
    <property type="entry name" value="Ig-like_fold"/>
</dbReference>
<feature type="transmembrane region" description="Helical" evidence="2">
    <location>
        <begin position="7"/>
        <end position="27"/>
    </location>
</feature>
<dbReference type="OrthoDB" id="137612at2157"/>
<dbReference type="SUPFAM" id="SSF51126">
    <property type="entry name" value="Pectin lyase-like"/>
    <property type="match status" value="1"/>
</dbReference>
<dbReference type="AlphaFoldDB" id="A0A2V2N0Q5"/>
<dbReference type="GO" id="GO:0008234">
    <property type="term" value="F:cysteine-type peptidase activity"/>
    <property type="evidence" value="ECO:0007669"/>
    <property type="project" value="InterPro"/>
</dbReference>
<comment type="caution">
    <text evidence="4">The sequence shown here is derived from an EMBL/GenBank/DDBJ whole genome shotgun (WGS) entry which is preliminary data.</text>
</comment>
<dbReference type="Pfam" id="PF05048">
    <property type="entry name" value="NosD"/>
    <property type="match status" value="1"/>
</dbReference>
<dbReference type="FunFam" id="2.60.40.10:FF:000270">
    <property type="entry name" value="Cell surface protein"/>
    <property type="match status" value="2"/>
</dbReference>
<evidence type="ECO:0000256" key="1">
    <source>
        <dbReference type="ARBA" id="ARBA00008455"/>
    </source>
</evidence>
<dbReference type="EMBL" id="QGMZ01000055">
    <property type="protein sequence ID" value="PWR69757.1"/>
    <property type="molecule type" value="Genomic_DNA"/>
</dbReference>
<dbReference type="InterPro" id="IPR000668">
    <property type="entry name" value="Peptidase_C1A_C"/>
</dbReference>
<dbReference type="Pfam" id="PF00112">
    <property type="entry name" value="Peptidase_C1"/>
    <property type="match status" value="1"/>
</dbReference>
<dbReference type="InterPro" id="IPR040528">
    <property type="entry name" value="Lectin-like"/>
</dbReference>
<dbReference type="SMART" id="SM00645">
    <property type="entry name" value="Pept_C1"/>
    <property type="match status" value="1"/>
</dbReference>
<dbReference type="InterPro" id="IPR006626">
    <property type="entry name" value="PbH1"/>
</dbReference>
<protein>
    <recommendedName>
        <fullName evidence="3">PKD domain-containing protein</fullName>
    </recommendedName>
</protein>
<dbReference type="GeneID" id="97611033"/>
<dbReference type="PANTHER" id="PTHR12411">
    <property type="entry name" value="CYSTEINE PROTEASE FAMILY C1-RELATED"/>
    <property type="match status" value="1"/>
</dbReference>
<keyword evidence="5" id="KW-1185">Reference proteome</keyword>
<keyword evidence="2" id="KW-0472">Membrane</keyword>
<keyword evidence="2" id="KW-1133">Transmembrane helix</keyword>
<dbReference type="SUPFAM" id="SSF54001">
    <property type="entry name" value="Cysteine proteinases"/>
    <property type="match status" value="1"/>
</dbReference>
<dbReference type="InterPro" id="IPR038765">
    <property type="entry name" value="Papain-like_cys_pep_sf"/>
</dbReference>
<evidence type="ECO:0000259" key="3">
    <source>
        <dbReference type="PROSITE" id="PS50093"/>
    </source>
</evidence>
<dbReference type="GO" id="GO:0006508">
    <property type="term" value="P:proteolysis"/>
    <property type="evidence" value="ECO:0007669"/>
    <property type="project" value="InterPro"/>
</dbReference>
<dbReference type="Gene3D" id="2.60.40.10">
    <property type="entry name" value="Immunoglobulins"/>
    <property type="match status" value="2"/>
</dbReference>
<dbReference type="RefSeq" id="WP_109942329.1">
    <property type="nucleotide sequence ID" value="NZ_CP176366.1"/>
</dbReference>
<dbReference type="CDD" id="cd02619">
    <property type="entry name" value="Peptidase_C1"/>
    <property type="match status" value="1"/>
</dbReference>
<accession>A0A2V2N0Q5</accession>
<proteinExistence type="inferred from homology"/>
<organism evidence="4 5">
    <name type="scientific">Methanospirillum stamsii</name>
    <dbReference type="NCBI Taxonomy" id="1277351"/>
    <lineage>
        <taxon>Archaea</taxon>
        <taxon>Methanobacteriati</taxon>
        <taxon>Methanobacteriota</taxon>
        <taxon>Stenosarchaea group</taxon>
        <taxon>Methanomicrobia</taxon>
        <taxon>Methanomicrobiales</taxon>
        <taxon>Methanospirillaceae</taxon>
        <taxon>Methanospirillum</taxon>
    </lineage>
</organism>
<reference evidence="4 5" key="1">
    <citation type="submission" date="2018-05" db="EMBL/GenBank/DDBJ databases">
        <title>Draft genome of Methanospirillum stamsii Pt1.</title>
        <authorList>
            <person name="Dueholm M.S."/>
            <person name="Nielsen P.H."/>
            <person name="Bakmann L.F."/>
            <person name="Otzen D.E."/>
        </authorList>
    </citation>
    <scope>NUCLEOTIDE SEQUENCE [LARGE SCALE GENOMIC DNA]</scope>
    <source>
        <strain evidence="4 5">Pt1</strain>
    </source>
</reference>
<dbReference type="SUPFAM" id="SSF49299">
    <property type="entry name" value="PKD domain"/>
    <property type="match status" value="2"/>
</dbReference>
<dbReference type="SMART" id="SM00710">
    <property type="entry name" value="PbH1"/>
    <property type="match status" value="5"/>
</dbReference>
<dbReference type="Gene3D" id="2.160.20.10">
    <property type="entry name" value="Single-stranded right-handed beta-helix, Pectin lyase-like"/>
    <property type="match status" value="1"/>
</dbReference>